<dbReference type="NCBIfam" id="NF010733">
    <property type="entry name" value="PRK14135.1"/>
    <property type="match status" value="1"/>
</dbReference>
<sequence length="271" mass="31377">MPKITKVSAQKRSGRYNIFLDNKYAFSASERTLTEFRLFKDSVLTEKEIEKIKQFDTDAKASELAARYLSYQIRTIDEVRQYLVKHELSPEAIDSAIEEFINLGYLNDLEYARLFIKNDLAVGQDGPASVAQKLRLKKVSDNNIEDALAEVEPEDWVEVGSRLIKSLKNQLGKIAFNEVKKKMTLKLLQHGFRTDLVQAIIDDLDLVNEETQEDEALRKQGIKAYKRFKRLDESQRKYKIRTYLYSHGFSNSDIDRFLAGEVISLSELDEY</sequence>
<evidence type="ECO:0000259" key="8">
    <source>
        <dbReference type="Pfam" id="PF21981"/>
    </source>
</evidence>
<protein>
    <recommendedName>
        <fullName evidence="4 6">Regulatory protein RecX</fullName>
    </recommendedName>
</protein>
<keyword evidence="5 6" id="KW-0963">Cytoplasm</keyword>
<dbReference type="EMBL" id="JBBVUL010000001">
    <property type="protein sequence ID" value="MEL0564454.1"/>
    <property type="molecule type" value="Genomic_DNA"/>
</dbReference>
<dbReference type="InterPro" id="IPR003783">
    <property type="entry name" value="Regulatory_RecX"/>
</dbReference>
<accession>A0A5N1IEK9</accession>
<evidence type="ECO:0000256" key="6">
    <source>
        <dbReference type="HAMAP-Rule" id="MF_01114"/>
    </source>
</evidence>
<keyword evidence="13" id="KW-1185">Reference proteome</keyword>
<evidence type="ECO:0000259" key="7">
    <source>
        <dbReference type="Pfam" id="PF02631"/>
    </source>
</evidence>
<dbReference type="PANTHER" id="PTHR33602:SF1">
    <property type="entry name" value="REGULATORY PROTEIN RECX FAMILY PROTEIN"/>
    <property type="match status" value="1"/>
</dbReference>
<comment type="similarity">
    <text evidence="3 6">Belongs to the RecX family.</text>
</comment>
<dbReference type="InterPro" id="IPR036388">
    <property type="entry name" value="WH-like_DNA-bd_sf"/>
</dbReference>
<evidence type="ECO:0000256" key="5">
    <source>
        <dbReference type="ARBA" id="ARBA00022490"/>
    </source>
</evidence>
<dbReference type="InterPro" id="IPR053925">
    <property type="entry name" value="RecX_HTH_3rd"/>
</dbReference>
<dbReference type="OrthoDB" id="5421057at2"/>
<dbReference type="InterPro" id="IPR053924">
    <property type="entry name" value="RecX_HTH_2nd"/>
</dbReference>
<feature type="domain" description="RecX first three-helical" evidence="9">
    <location>
        <begin position="63"/>
        <end position="99"/>
    </location>
</feature>
<dbReference type="EMBL" id="VYWW01000003">
    <property type="protein sequence ID" value="KAA9324073.1"/>
    <property type="molecule type" value="Genomic_DNA"/>
</dbReference>
<feature type="domain" description="RecX third three-helical" evidence="8">
    <location>
        <begin position="213"/>
        <end position="258"/>
    </location>
</feature>
<evidence type="ECO:0000256" key="1">
    <source>
        <dbReference type="ARBA" id="ARBA00003529"/>
    </source>
</evidence>
<evidence type="ECO:0000313" key="12">
    <source>
        <dbReference type="Proteomes" id="UP000327236"/>
    </source>
</evidence>
<dbReference type="Proteomes" id="UP000327236">
    <property type="component" value="Unassembled WGS sequence"/>
</dbReference>
<dbReference type="Pfam" id="PF21981">
    <property type="entry name" value="RecX_HTH3"/>
    <property type="match status" value="1"/>
</dbReference>
<evidence type="ECO:0000259" key="9">
    <source>
        <dbReference type="Pfam" id="PF21982"/>
    </source>
</evidence>
<dbReference type="GO" id="GO:0005737">
    <property type="term" value="C:cytoplasm"/>
    <property type="evidence" value="ECO:0007669"/>
    <property type="project" value="UniProtKB-SubCell"/>
</dbReference>
<dbReference type="Proteomes" id="UP001385848">
    <property type="component" value="Unassembled WGS sequence"/>
</dbReference>
<evidence type="ECO:0000256" key="4">
    <source>
        <dbReference type="ARBA" id="ARBA00018111"/>
    </source>
</evidence>
<dbReference type="Pfam" id="PF02631">
    <property type="entry name" value="RecX_HTH2"/>
    <property type="match status" value="1"/>
</dbReference>
<name>A0A5N1IEK9_LACJE</name>
<dbReference type="Pfam" id="PF21982">
    <property type="entry name" value="RecX_HTH1"/>
    <property type="match status" value="1"/>
</dbReference>
<comment type="caution">
    <text evidence="10">The sequence shown here is derived from an EMBL/GenBank/DDBJ whole genome shotgun (WGS) entry which is preliminary data.</text>
</comment>
<reference evidence="11 13" key="2">
    <citation type="submission" date="2024-04" db="EMBL/GenBank/DDBJ databases">
        <title>Three lactobacilli isolated from voided urine samples from females with type 2 diabetes.</title>
        <authorList>
            <person name="Kula A."/>
            <person name="Stegman N."/>
            <person name="Putonti C."/>
        </authorList>
    </citation>
    <scope>NUCLEOTIDE SEQUENCE [LARGE SCALE GENOMIC DNA]</scope>
    <source>
        <strain evidence="11 13">1855</strain>
    </source>
</reference>
<organism evidence="10 12">
    <name type="scientific">Lactobacillus jensenii</name>
    <dbReference type="NCBI Taxonomy" id="109790"/>
    <lineage>
        <taxon>Bacteria</taxon>
        <taxon>Bacillati</taxon>
        <taxon>Bacillota</taxon>
        <taxon>Bacilli</taxon>
        <taxon>Lactobacillales</taxon>
        <taxon>Lactobacillaceae</taxon>
        <taxon>Lactobacillus</taxon>
    </lineage>
</organism>
<feature type="domain" description="RecX second three-helical" evidence="7">
    <location>
        <begin position="107"/>
        <end position="148"/>
    </location>
</feature>
<evidence type="ECO:0000256" key="3">
    <source>
        <dbReference type="ARBA" id="ARBA00009695"/>
    </source>
</evidence>
<reference evidence="10 12" key="1">
    <citation type="submission" date="2019-09" db="EMBL/GenBank/DDBJ databases">
        <title>Draft genome sequence assemblies of isolates from the urinary tract.</title>
        <authorList>
            <person name="Mores C.R."/>
            <person name="Putonti C."/>
            <person name="Wolfe A.J."/>
        </authorList>
    </citation>
    <scope>NUCLEOTIDE SEQUENCE [LARGE SCALE GENOMIC DNA]</scope>
    <source>
        <strain evidence="10 12">UMB246</strain>
    </source>
</reference>
<dbReference type="GO" id="GO:0006282">
    <property type="term" value="P:regulation of DNA repair"/>
    <property type="evidence" value="ECO:0007669"/>
    <property type="project" value="UniProtKB-UniRule"/>
</dbReference>
<dbReference type="HAMAP" id="MF_01114">
    <property type="entry name" value="RecX"/>
    <property type="match status" value="1"/>
</dbReference>
<evidence type="ECO:0000313" key="10">
    <source>
        <dbReference type="EMBL" id="KAA9324073.1"/>
    </source>
</evidence>
<comment type="function">
    <text evidence="1 6">Modulates RecA activity.</text>
</comment>
<evidence type="ECO:0000313" key="11">
    <source>
        <dbReference type="EMBL" id="MEL0564454.1"/>
    </source>
</evidence>
<evidence type="ECO:0000256" key="2">
    <source>
        <dbReference type="ARBA" id="ARBA00004496"/>
    </source>
</evidence>
<dbReference type="AlphaFoldDB" id="A0A5N1IEK9"/>
<dbReference type="InterPro" id="IPR053926">
    <property type="entry name" value="RecX_HTH_1st"/>
</dbReference>
<dbReference type="Gene3D" id="1.10.10.10">
    <property type="entry name" value="Winged helix-like DNA-binding domain superfamily/Winged helix DNA-binding domain"/>
    <property type="match status" value="4"/>
</dbReference>
<proteinExistence type="inferred from homology"/>
<comment type="subcellular location">
    <subcellularLocation>
        <location evidence="2 6">Cytoplasm</location>
    </subcellularLocation>
</comment>
<dbReference type="PANTHER" id="PTHR33602">
    <property type="entry name" value="REGULATORY PROTEIN RECX FAMILY PROTEIN"/>
    <property type="match status" value="1"/>
</dbReference>
<evidence type="ECO:0000313" key="13">
    <source>
        <dbReference type="Proteomes" id="UP001385848"/>
    </source>
</evidence>
<gene>
    <name evidence="6 10" type="primary">recX</name>
    <name evidence="11" type="ORF">AAC431_00745</name>
    <name evidence="10" type="ORF">F6H94_00950</name>
</gene>
<dbReference type="RefSeq" id="WP_006587968.1">
    <property type="nucleotide sequence ID" value="NZ_CATOUX010000003.1"/>
</dbReference>